<feature type="repeat" description="ANK" evidence="3">
    <location>
        <begin position="1144"/>
        <end position="1176"/>
    </location>
</feature>
<dbReference type="Pfam" id="PF00023">
    <property type="entry name" value="Ank"/>
    <property type="match status" value="1"/>
</dbReference>
<dbReference type="Gene3D" id="3.40.50.1580">
    <property type="entry name" value="Nucleoside phosphorylase domain"/>
    <property type="match status" value="1"/>
</dbReference>
<protein>
    <submittedName>
        <fullName evidence="7">Uncharacterized protein</fullName>
    </submittedName>
</protein>
<evidence type="ECO:0000313" key="8">
    <source>
        <dbReference type="Proteomes" id="UP000034112"/>
    </source>
</evidence>
<feature type="repeat" description="ANK" evidence="3">
    <location>
        <begin position="1380"/>
        <end position="1407"/>
    </location>
</feature>
<feature type="repeat" description="ANK" evidence="3">
    <location>
        <begin position="1177"/>
        <end position="1209"/>
    </location>
</feature>
<accession>A0A0F9XFG3</accession>
<organism evidence="7 8">
    <name type="scientific">Trichoderma harzianum</name>
    <name type="common">Hypocrea lixii</name>
    <dbReference type="NCBI Taxonomy" id="5544"/>
    <lineage>
        <taxon>Eukaryota</taxon>
        <taxon>Fungi</taxon>
        <taxon>Dikarya</taxon>
        <taxon>Ascomycota</taxon>
        <taxon>Pezizomycotina</taxon>
        <taxon>Sordariomycetes</taxon>
        <taxon>Hypocreomycetidae</taxon>
        <taxon>Hypocreales</taxon>
        <taxon>Hypocreaceae</taxon>
        <taxon>Trichoderma</taxon>
    </lineage>
</organism>
<feature type="repeat" description="ANK" evidence="3">
    <location>
        <begin position="1013"/>
        <end position="1045"/>
    </location>
</feature>
<feature type="repeat" description="ANK" evidence="3">
    <location>
        <begin position="980"/>
        <end position="1012"/>
    </location>
</feature>
<dbReference type="OMA" id="GADISHE"/>
<dbReference type="Gene3D" id="3.40.50.300">
    <property type="entry name" value="P-loop containing nucleotide triphosphate hydrolases"/>
    <property type="match status" value="1"/>
</dbReference>
<dbReference type="Pfam" id="PF13637">
    <property type="entry name" value="Ank_4"/>
    <property type="match status" value="1"/>
</dbReference>
<evidence type="ECO:0000259" key="5">
    <source>
        <dbReference type="Pfam" id="PF22939"/>
    </source>
</evidence>
<dbReference type="GO" id="GO:0003824">
    <property type="term" value="F:catalytic activity"/>
    <property type="evidence" value="ECO:0007669"/>
    <property type="project" value="InterPro"/>
</dbReference>
<feature type="repeat" description="ANK" evidence="3">
    <location>
        <begin position="901"/>
        <end position="923"/>
    </location>
</feature>
<dbReference type="OrthoDB" id="448455at2759"/>
<dbReference type="SUPFAM" id="SSF48403">
    <property type="entry name" value="Ankyrin repeat"/>
    <property type="match status" value="2"/>
</dbReference>
<dbReference type="PROSITE" id="PS50088">
    <property type="entry name" value="ANK_REPEAT"/>
    <property type="match status" value="11"/>
</dbReference>
<proteinExistence type="predicted"/>
<sequence>MTKRELALENNQQDVSSPEKRWKKDIDNVQTPLRKLKPDDYTVGWICAITVEYVAAQEFLDEEHEGPKNVSLHDNNNYTLGSIGEHNVVIATLPLGEYGIASAATVARDMMHSFPNVRIGLMVGIGGGAPSEQHDIRLGDIVVSAPKNGNGGLLQYDFGKNIQDQEFLATGFLNQPPVVLRAALAGLQAQYERKGHRIEEAVNSVLEKNKRLRRQYKKPDQRSDRLYPTGVVHPNTKESCMLTCDESELIARPERDEDEDNPAIHYGLIASANQLMKNALLRDKLAAEKDVLCFEMEAAGLMNHFPCLIIRGICDYSDSHKNKEWQGYAAMVAAAYAKDLLYRIAPNSVTAEKRIIDVLSDVQEIVHGVKKDVHELIHKQHSQEQRAILDWLTLVDYAPQHNDFISRQQRGTGQWFLESTQYKTWLDTKGQTLFCPGIPGAGKTIITAIVVNHLLTHFQGHPNIGFAYIYCNFRQQNEQTAIRLLTNLLKQLSQGQSHLPKTVKDIFGKHQETRTQPSLGEVTEALQAITENYSRSFIVIDALDECQELGQLGLLDVVFDLQTKTGVNMLATSRFSESIKKQFDGCPTVEISATDGDILTYLNGQICLRRSNMINGDLQGKISAQLTKASGGMFLLAMFHIKEIMEQPTIGDIEDVLQKLGSGMEGLNELYKQAIKRINDHPEVTKRLAKRILIWITRAQRPLYIVEIQHALAVRDNMLNFDLKYMPDMEFLTSVCAGLVTIDESSEIIRLVHYTTQEFLQQTHEEWFPQGELYMTKVCATYLSFDTFENGPCQTGDELKERLNSNPLYHYAAHNWGHHARAAATISQQVIDLLECKAKIEAASQILMAVRPLESSELLSSYIERIPGELTRLHLAAYFGVEKAVGHFLQKGDDPDLKDTYGRTPLSWAAENGHVTVVALLLKTRQVDAGSEDKWNQTPLLYASANNHEAIVKLLLENGVNVDSKNVDMDADAKIIGAYSGRTPLLYASANGYVAIVKLLLEKGASIDTRDMDGKTPLAFAVEGGHEETVQLLLDNGADISIRDNKDQTPLSLTSSKGHESLARLLIMRGTTIRPAEHRLTELTWAIQHGDKLLVQLLLDKGYLLDGKNFYPQTLLRHAIEGDQVAIVELLLDGGADPNLRGSDGKTPLSWATEMGDMAIVQLLLNKGADPNVEDSNKRTPLSVAARKGYTDIIQQLLDKGADPNVGDSSKRAPLLMAAEMRHAAIFELLLNKGADPNMEDSSKRTPLSLAVESGHVAIVQLLLDKGVEISYEDTDVSSLLLNSAEEGCIDIIQHILNKDAQCGTSDLIMLGSLFLAVEMGHAAIVQLLLDRGADISHEATDVSVFPSNAFTERSMVIIQQILDDDVQIGVSAVVIPALLLLAVEMGHTAIVEILLDRAAEIGLRNRQLWVPLLSGAIEVATEFNHIVIVQLLIEHGHYI</sequence>
<gene>
    <name evidence="7" type="ORF">THAR02_04043</name>
</gene>
<evidence type="ECO:0000256" key="1">
    <source>
        <dbReference type="ARBA" id="ARBA00022737"/>
    </source>
</evidence>
<dbReference type="Pfam" id="PF12796">
    <property type="entry name" value="Ank_2"/>
    <property type="match status" value="3"/>
</dbReference>
<evidence type="ECO:0000256" key="4">
    <source>
        <dbReference type="SAM" id="MobiDB-lite"/>
    </source>
</evidence>
<dbReference type="Gene3D" id="1.25.40.20">
    <property type="entry name" value="Ankyrin repeat-containing domain"/>
    <property type="match status" value="4"/>
</dbReference>
<keyword evidence="2 3" id="KW-0040">ANK repeat</keyword>
<keyword evidence="1" id="KW-0677">Repeat</keyword>
<feature type="domain" description="GPI inositol-deacylase winged helix" evidence="5">
    <location>
        <begin position="685"/>
        <end position="762"/>
    </location>
</feature>
<feature type="domain" description="Nephrocystin 3-like N-terminal" evidence="6">
    <location>
        <begin position="411"/>
        <end position="574"/>
    </location>
</feature>
<dbReference type="InterPro" id="IPR035994">
    <property type="entry name" value="Nucleoside_phosphorylase_sf"/>
</dbReference>
<dbReference type="SUPFAM" id="SSF52540">
    <property type="entry name" value="P-loop containing nucleoside triphosphate hydrolases"/>
    <property type="match status" value="1"/>
</dbReference>
<dbReference type="InterPro" id="IPR027417">
    <property type="entry name" value="P-loop_NTPase"/>
</dbReference>
<dbReference type="PANTHER" id="PTHR24173:SF74">
    <property type="entry name" value="ANKYRIN REPEAT DOMAIN-CONTAINING PROTEIN 16"/>
    <property type="match status" value="1"/>
</dbReference>
<dbReference type="Pfam" id="PF22939">
    <property type="entry name" value="WHD_GPIID"/>
    <property type="match status" value="1"/>
</dbReference>
<dbReference type="SMART" id="SM00248">
    <property type="entry name" value="ANK"/>
    <property type="match status" value="15"/>
</dbReference>
<dbReference type="InterPro" id="IPR036770">
    <property type="entry name" value="Ankyrin_rpt-contain_sf"/>
</dbReference>
<comment type="caution">
    <text evidence="7">The sequence shown here is derived from an EMBL/GenBank/DDBJ whole genome shotgun (WGS) entry which is preliminary data.</text>
</comment>
<feature type="repeat" description="ANK" evidence="3">
    <location>
        <begin position="1210"/>
        <end position="1242"/>
    </location>
</feature>
<feature type="repeat" description="ANK" evidence="3">
    <location>
        <begin position="1111"/>
        <end position="1143"/>
    </location>
</feature>
<dbReference type="PRINTS" id="PR01415">
    <property type="entry name" value="ANKYRIN"/>
</dbReference>
<dbReference type="EMBL" id="JOKZ01000096">
    <property type="protein sequence ID" value="KKP03831.1"/>
    <property type="molecule type" value="Genomic_DNA"/>
</dbReference>
<dbReference type="PROSITE" id="PS50297">
    <property type="entry name" value="ANK_REP_REGION"/>
    <property type="match status" value="9"/>
</dbReference>
<evidence type="ECO:0000259" key="6">
    <source>
        <dbReference type="Pfam" id="PF24883"/>
    </source>
</evidence>
<dbReference type="Pfam" id="PF24883">
    <property type="entry name" value="NPHP3_N"/>
    <property type="match status" value="1"/>
</dbReference>
<dbReference type="GO" id="GO:0009116">
    <property type="term" value="P:nucleoside metabolic process"/>
    <property type="evidence" value="ECO:0007669"/>
    <property type="project" value="InterPro"/>
</dbReference>
<feature type="region of interest" description="Disordered" evidence="4">
    <location>
        <begin position="1"/>
        <end position="23"/>
    </location>
</feature>
<feature type="repeat" description="ANK" evidence="3">
    <location>
        <begin position="935"/>
        <end position="967"/>
    </location>
</feature>
<dbReference type="SUPFAM" id="SSF53167">
    <property type="entry name" value="Purine and uridine phosphorylases"/>
    <property type="match status" value="1"/>
</dbReference>
<feature type="repeat" description="ANK" evidence="3">
    <location>
        <begin position="1314"/>
        <end position="1341"/>
    </location>
</feature>
<evidence type="ECO:0000313" key="7">
    <source>
        <dbReference type="EMBL" id="KKP03831.1"/>
    </source>
</evidence>
<name>A0A0F9XFG3_TRIHA</name>
<dbReference type="Proteomes" id="UP000034112">
    <property type="component" value="Unassembled WGS sequence"/>
</dbReference>
<reference evidence="8" key="1">
    <citation type="journal article" date="2015" name="Genome Announc.">
        <title>Draft whole-genome sequence of the biocontrol agent Trichoderma harzianum T6776.</title>
        <authorList>
            <person name="Baroncelli R."/>
            <person name="Piaggeschi G."/>
            <person name="Fiorini L."/>
            <person name="Bertolini E."/>
            <person name="Zapparata A."/>
            <person name="Pe M.E."/>
            <person name="Sarrocco S."/>
            <person name="Vannacci G."/>
        </authorList>
    </citation>
    <scope>NUCLEOTIDE SEQUENCE [LARGE SCALE GENOMIC DNA]</scope>
    <source>
        <strain evidence="8">T6776</strain>
    </source>
</reference>
<dbReference type="PANTHER" id="PTHR24173">
    <property type="entry name" value="ANKYRIN REPEAT CONTAINING"/>
    <property type="match status" value="1"/>
</dbReference>
<dbReference type="InterPro" id="IPR002110">
    <property type="entry name" value="Ankyrin_rpt"/>
</dbReference>
<feature type="repeat" description="ANK" evidence="3">
    <location>
        <begin position="1243"/>
        <end position="1275"/>
    </location>
</feature>
<evidence type="ECO:0000256" key="3">
    <source>
        <dbReference type="PROSITE-ProRule" id="PRU00023"/>
    </source>
</evidence>
<dbReference type="InterPro" id="IPR056884">
    <property type="entry name" value="NPHP3-like_N"/>
</dbReference>
<dbReference type="InterPro" id="IPR054471">
    <property type="entry name" value="GPIID_WHD"/>
</dbReference>
<evidence type="ECO:0000256" key="2">
    <source>
        <dbReference type="ARBA" id="ARBA00023043"/>
    </source>
</evidence>